<dbReference type="InterPro" id="IPR041025">
    <property type="entry name" value="HNH_repeat"/>
</dbReference>
<proteinExistence type="predicted"/>
<sequence length="291" mass="33462">MPTTESDCLDALRRAAERLGESPTKAQYEALDVRPSSTTIRRVVGGWNEAKERAGLGTYSQDDGGGTEIRPKPDSVTIPDGEDWEDLTPQQRWYYKNRGHRIETKERRRRELRAWFTQLKRDRFACKRCGEDRPAALDFHHPDSKDIGVSQMVNHGYSKRRIREEVDRCVVLCANCHRTEHREASPSETHGEQRRQRTQGPETLAPDIRERRRSWVVRYKRESDGCARCDVSDPICLDFHHPAAKTAGVSRMLSQRYPLEAIRREVDDCVLLCANCHRAEHHGSGTETDSV</sequence>
<protein>
    <recommendedName>
        <fullName evidence="4">HNH endonuclease</fullName>
    </recommendedName>
</protein>
<dbReference type="KEGG" id="nmo:Nmlp_3311"/>
<dbReference type="Proteomes" id="UP000011867">
    <property type="component" value="Chromosome"/>
</dbReference>
<evidence type="ECO:0008006" key="4">
    <source>
        <dbReference type="Google" id="ProtNLM"/>
    </source>
</evidence>
<dbReference type="AlphaFoldDB" id="M1XSV2"/>
<evidence type="ECO:0000313" key="2">
    <source>
        <dbReference type="EMBL" id="CCQ37442.1"/>
    </source>
</evidence>
<dbReference type="OrthoDB" id="307841at2157"/>
<name>M1XSV2_NATM8</name>
<evidence type="ECO:0000313" key="3">
    <source>
        <dbReference type="Proteomes" id="UP000011867"/>
    </source>
</evidence>
<feature type="compositionally biased region" description="Basic and acidic residues" evidence="1">
    <location>
        <begin position="182"/>
        <end position="195"/>
    </location>
</feature>
<evidence type="ECO:0000256" key="1">
    <source>
        <dbReference type="SAM" id="MobiDB-lite"/>
    </source>
</evidence>
<reference evidence="2 3" key="1">
    <citation type="journal article" date="2013" name="Genome Announc.">
        <title>Genome of the haloarchaeon Natronomonas moolapensis, a neutrophilic member of a previously haloalkaliphilic genus.</title>
        <authorList>
            <person name="Dyall-Smith M.L."/>
            <person name="Pfeiffer F."/>
            <person name="Oberwinkler T."/>
            <person name="Klee K."/>
            <person name="Rampp M."/>
            <person name="Palm P."/>
            <person name="Gross K."/>
            <person name="Schuster S.C."/>
            <person name="Oesterhelt D."/>
        </authorList>
    </citation>
    <scope>NUCLEOTIDE SEQUENCE [LARGE SCALE GENOMIC DNA]</scope>
    <source>
        <strain evidence="3">DSM 18674 / JCM 14361 / 8.8.11</strain>
    </source>
</reference>
<dbReference type="eggNOG" id="arCOG08099">
    <property type="taxonomic scope" value="Archaea"/>
</dbReference>
<dbReference type="Pfam" id="PF18780">
    <property type="entry name" value="HNH_repeat"/>
    <property type="match status" value="1"/>
</dbReference>
<dbReference type="HOGENOM" id="CLU_996068_0_0_2"/>
<dbReference type="GeneID" id="30926400"/>
<accession>M1XSV2</accession>
<organism evidence="2 3">
    <name type="scientific">Natronomonas moolapensis (strain DSM 18674 / CECT 7526 / JCM 14361 / 8.8.11)</name>
    <dbReference type="NCBI Taxonomy" id="268739"/>
    <lineage>
        <taxon>Archaea</taxon>
        <taxon>Methanobacteriati</taxon>
        <taxon>Methanobacteriota</taxon>
        <taxon>Stenosarchaea group</taxon>
        <taxon>Halobacteria</taxon>
        <taxon>Halobacteriales</taxon>
        <taxon>Natronomonadaceae</taxon>
        <taxon>Natronomonas</taxon>
    </lineage>
</organism>
<gene>
    <name evidence="2" type="ordered locus">Nmlp_3311</name>
</gene>
<feature type="region of interest" description="Disordered" evidence="1">
    <location>
        <begin position="182"/>
        <end position="207"/>
    </location>
</feature>
<dbReference type="RefSeq" id="WP_015410185.1">
    <property type="nucleotide sequence ID" value="NC_020388.1"/>
</dbReference>
<dbReference type="EMBL" id="HF582854">
    <property type="protein sequence ID" value="CCQ37442.1"/>
    <property type="molecule type" value="Genomic_DNA"/>
</dbReference>
<keyword evidence="3" id="KW-1185">Reference proteome</keyword>